<dbReference type="Gene3D" id="1.10.10.2910">
    <property type="match status" value="1"/>
</dbReference>
<sequence length="274" mass="31635">MMKINKCITSLAEEVARNYDSPILLKKIADDELINVIYDDYGKDTFDGLTCFEPFTDEFYIHINCARANSLDNAKGRFTFAHELGHYFIPSHRLGLMSGTMPPHCSVNFLYDNSAWMIEREADAFASSLLMPEYSFLDFIKGVPFDFSLIENIAKYYNVSKSAAALRYSAIGNIPIMVVFGINGKIRWVCRNENFPFWRMKYGNGRGDAIPENTVMGTFFYENNNSDCCQKEIIYAGDCFDINIKEENNQEFFEWCIPYRNMALSVIWENSNMR</sequence>
<reference evidence="2 3" key="1">
    <citation type="journal article" date="2022" name="Int. J. Syst. Evol. Microbiol.">
        <title>Prevotella herbatica sp. nov., a plant polysaccharide-decomposing anaerobic bacterium isolated from a methanogenic reactor.</title>
        <authorList>
            <person name="Uek A."/>
            <person name="Tonouchi A."/>
            <person name="Kaku N."/>
            <person name="Ueki K."/>
        </authorList>
    </citation>
    <scope>NUCLEOTIDE SEQUENCE [LARGE SCALE GENOMIC DNA]</scope>
    <source>
        <strain evidence="2 3">WR041</strain>
    </source>
</reference>
<gene>
    <name evidence="2" type="ORF">prwr041_16400</name>
</gene>
<dbReference type="InterPro" id="IPR052345">
    <property type="entry name" value="Rad_response_metalloprotease"/>
</dbReference>
<organism evidence="2 3">
    <name type="scientific">Prevotella herbatica</name>
    <dbReference type="NCBI Taxonomy" id="2801997"/>
    <lineage>
        <taxon>Bacteria</taxon>
        <taxon>Pseudomonadati</taxon>
        <taxon>Bacteroidota</taxon>
        <taxon>Bacteroidia</taxon>
        <taxon>Bacteroidales</taxon>
        <taxon>Prevotellaceae</taxon>
        <taxon>Prevotella</taxon>
    </lineage>
</organism>
<feature type="domain" description="IrrE N-terminal-like" evidence="1">
    <location>
        <begin position="71"/>
        <end position="168"/>
    </location>
</feature>
<dbReference type="PANTHER" id="PTHR43236:SF1">
    <property type="entry name" value="BLL7220 PROTEIN"/>
    <property type="match status" value="1"/>
</dbReference>
<evidence type="ECO:0000313" key="3">
    <source>
        <dbReference type="Proteomes" id="UP001319045"/>
    </source>
</evidence>
<dbReference type="Pfam" id="PF06114">
    <property type="entry name" value="Peptidase_M78"/>
    <property type="match status" value="1"/>
</dbReference>
<evidence type="ECO:0000259" key="1">
    <source>
        <dbReference type="Pfam" id="PF06114"/>
    </source>
</evidence>
<dbReference type="RefSeq" id="WP_207153377.1">
    <property type="nucleotide sequence ID" value="NZ_AP024484.1"/>
</dbReference>
<dbReference type="InterPro" id="IPR010359">
    <property type="entry name" value="IrrE_HExxH"/>
</dbReference>
<proteinExistence type="predicted"/>
<dbReference type="PANTHER" id="PTHR43236">
    <property type="entry name" value="ANTITOXIN HIGA1"/>
    <property type="match status" value="1"/>
</dbReference>
<protein>
    <recommendedName>
        <fullName evidence="1">IrrE N-terminal-like domain-containing protein</fullName>
    </recommendedName>
</protein>
<evidence type="ECO:0000313" key="2">
    <source>
        <dbReference type="EMBL" id="BCS85747.1"/>
    </source>
</evidence>
<accession>A0ABM7NZ00</accession>
<dbReference type="EMBL" id="AP024484">
    <property type="protein sequence ID" value="BCS85747.1"/>
    <property type="molecule type" value="Genomic_DNA"/>
</dbReference>
<dbReference type="Proteomes" id="UP001319045">
    <property type="component" value="Chromosome"/>
</dbReference>
<name>A0ABM7NZ00_9BACT</name>
<keyword evidence="3" id="KW-1185">Reference proteome</keyword>